<dbReference type="AlphaFoldDB" id="A0A1G8V0V6"/>
<name>A0A1G8V0V6_9GAMM</name>
<keyword evidence="2" id="KW-0863">Zinc-finger</keyword>
<evidence type="ECO:0000313" key="2">
    <source>
        <dbReference type="EMBL" id="SDJ59609.1"/>
    </source>
</evidence>
<protein>
    <submittedName>
        <fullName evidence="2">Putative zinc-finger</fullName>
    </submittedName>
</protein>
<keyword evidence="2" id="KW-0862">Zinc</keyword>
<gene>
    <name evidence="2" type="ORF">SAMN05216212_0356</name>
</gene>
<organism evidence="2 3">
    <name type="scientific">Microbulbifer yueqingensis</name>
    <dbReference type="NCBI Taxonomy" id="658219"/>
    <lineage>
        <taxon>Bacteria</taxon>
        <taxon>Pseudomonadati</taxon>
        <taxon>Pseudomonadota</taxon>
        <taxon>Gammaproteobacteria</taxon>
        <taxon>Cellvibrionales</taxon>
        <taxon>Microbulbiferaceae</taxon>
        <taxon>Microbulbifer</taxon>
    </lineage>
</organism>
<dbReference type="GO" id="GO:0008270">
    <property type="term" value="F:zinc ion binding"/>
    <property type="evidence" value="ECO:0007669"/>
    <property type="project" value="UniProtKB-KW"/>
</dbReference>
<evidence type="ECO:0000313" key="3">
    <source>
        <dbReference type="Proteomes" id="UP000199305"/>
    </source>
</evidence>
<accession>A0A1G8V0V6</accession>
<dbReference type="InterPro" id="IPR027383">
    <property type="entry name" value="Znf_put"/>
</dbReference>
<keyword evidence="3" id="KW-1185">Reference proteome</keyword>
<dbReference type="EMBL" id="FNFH01000001">
    <property type="protein sequence ID" value="SDJ59609.1"/>
    <property type="molecule type" value="Genomic_DNA"/>
</dbReference>
<sequence>MKSCREVTRLLSEAQERPLDFSERASLRFHLMMCGACRNFSSHMASLRKISRAYAAGKRDAVETPPDRSRDD</sequence>
<reference evidence="3" key="1">
    <citation type="submission" date="2016-10" db="EMBL/GenBank/DDBJ databases">
        <authorList>
            <person name="Varghese N."/>
            <person name="Submissions S."/>
        </authorList>
    </citation>
    <scope>NUCLEOTIDE SEQUENCE [LARGE SCALE GENOMIC DNA]</scope>
    <source>
        <strain evidence="3">CGMCC 1.10658</strain>
    </source>
</reference>
<dbReference type="STRING" id="658219.SAMN05216212_0356"/>
<dbReference type="Pfam" id="PF13490">
    <property type="entry name" value="zf-HC2"/>
    <property type="match status" value="1"/>
</dbReference>
<evidence type="ECO:0000259" key="1">
    <source>
        <dbReference type="Pfam" id="PF13490"/>
    </source>
</evidence>
<dbReference type="OrthoDB" id="8374021at2"/>
<dbReference type="RefSeq" id="WP_091507108.1">
    <property type="nucleotide sequence ID" value="NZ_FNFH01000001.1"/>
</dbReference>
<proteinExistence type="predicted"/>
<feature type="domain" description="Putative zinc-finger" evidence="1">
    <location>
        <begin position="4"/>
        <end position="38"/>
    </location>
</feature>
<dbReference type="Proteomes" id="UP000199305">
    <property type="component" value="Unassembled WGS sequence"/>
</dbReference>
<keyword evidence="2" id="KW-0479">Metal-binding</keyword>